<dbReference type="AlphaFoldDB" id="X1J2J5"/>
<evidence type="ECO:0000313" key="10">
    <source>
        <dbReference type="EMBL" id="GAH88921.1"/>
    </source>
</evidence>
<proteinExistence type="predicted"/>
<keyword evidence="6" id="KW-0408">Iron</keyword>
<keyword evidence="4" id="KW-0677">Repeat</keyword>
<dbReference type="PANTHER" id="PTHR43034:SF2">
    <property type="entry name" value="ION-TRANSLOCATING OXIDOREDUCTASE COMPLEX SUBUNIT C"/>
    <property type="match status" value="1"/>
</dbReference>
<dbReference type="GO" id="GO:0051539">
    <property type="term" value="F:4 iron, 4 sulfur cluster binding"/>
    <property type="evidence" value="ECO:0007669"/>
    <property type="project" value="UniProtKB-KW"/>
</dbReference>
<dbReference type="InterPro" id="IPR010208">
    <property type="entry name" value="Ion_transpt_RnfC/RsxC"/>
</dbReference>
<evidence type="ECO:0000256" key="2">
    <source>
        <dbReference type="ARBA" id="ARBA00022485"/>
    </source>
</evidence>
<dbReference type="Pfam" id="PF01512">
    <property type="entry name" value="Complex1_51K"/>
    <property type="match status" value="1"/>
</dbReference>
<reference evidence="10" key="1">
    <citation type="journal article" date="2014" name="Front. Microbiol.">
        <title>High frequency of phylogenetically diverse reductive dehalogenase-homologous genes in deep subseafloor sedimentary metagenomes.</title>
        <authorList>
            <person name="Kawai M."/>
            <person name="Futagami T."/>
            <person name="Toyoda A."/>
            <person name="Takaki Y."/>
            <person name="Nishi S."/>
            <person name="Hori S."/>
            <person name="Arai W."/>
            <person name="Tsubouchi T."/>
            <person name="Morono Y."/>
            <person name="Uchiyama I."/>
            <person name="Ito T."/>
            <person name="Fujiyama A."/>
            <person name="Inagaki F."/>
            <person name="Takami H."/>
        </authorList>
    </citation>
    <scope>NUCLEOTIDE SEQUENCE</scope>
    <source>
        <strain evidence="10">Expedition CK06-06</strain>
    </source>
</reference>
<keyword evidence="3" id="KW-0479">Metal-binding</keyword>
<accession>X1J2J5</accession>
<evidence type="ECO:0000259" key="9">
    <source>
        <dbReference type="Pfam" id="PF13375"/>
    </source>
</evidence>
<dbReference type="GO" id="GO:0016020">
    <property type="term" value="C:membrane"/>
    <property type="evidence" value="ECO:0007669"/>
    <property type="project" value="InterPro"/>
</dbReference>
<evidence type="ECO:0000256" key="1">
    <source>
        <dbReference type="ARBA" id="ARBA00022448"/>
    </source>
</evidence>
<dbReference type="SUPFAM" id="SSF142019">
    <property type="entry name" value="Nqo1 FMN-binding domain-like"/>
    <property type="match status" value="1"/>
</dbReference>
<evidence type="ECO:0000256" key="4">
    <source>
        <dbReference type="ARBA" id="ARBA00022737"/>
    </source>
</evidence>
<dbReference type="PANTHER" id="PTHR43034">
    <property type="entry name" value="ION-TRANSLOCATING OXIDOREDUCTASE COMPLEX SUBUNIT C"/>
    <property type="match status" value="1"/>
</dbReference>
<feature type="non-terminal residue" evidence="10">
    <location>
        <position position="1"/>
    </location>
</feature>
<keyword evidence="1" id="KW-0813">Transport</keyword>
<feature type="domain" description="RnfC Barrel sandwich hybrid" evidence="9">
    <location>
        <begin position="2"/>
        <end position="44"/>
    </location>
</feature>
<evidence type="ECO:0008006" key="11">
    <source>
        <dbReference type="Google" id="ProtNLM"/>
    </source>
</evidence>
<dbReference type="EMBL" id="BARU01040230">
    <property type="protein sequence ID" value="GAH88921.1"/>
    <property type="molecule type" value="Genomic_DNA"/>
</dbReference>
<organism evidence="10">
    <name type="scientific">marine sediment metagenome</name>
    <dbReference type="NCBI Taxonomy" id="412755"/>
    <lineage>
        <taxon>unclassified sequences</taxon>
        <taxon>metagenomes</taxon>
        <taxon>ecological metagenomes</taxon>
    </lineage>
</organism>
<evidence type="ECO:0000256" key="5">
    <source>
        <dbReference type="ARBA" id="ARBA00022982"/>
    </source>
</evidence>
<name>X1J2J5_9ZZZZ</name>
<comment type="caution">
    <text evidence="10">The sequence shown here is derived from an EMBL/GenBank/DDBJ whole genome shotgun (WGS) entry which is preliminary data.</text>
</comment>
<dbReference type="InterPro" id="IPR037225">
    <property type="entry name" value="Nuo51_FMN-bd_sf"/>
</dbReference>
<keyword evidence="5" id="KW-0249">Electron transport</keyword>
<feature type="domain" description="NADH-ubiquinone oxidoreductase 51kDa subunit FMN-binding" evidence="8">
    <location>
        <begin position="76"/>
        <end position="208"/>
    </location>
</feature>
<gene>
    <name evidence="10" type="ORF">S03H2_62226</name>
</gene>
<dbReference type="GO" id="GO:0009055">
    <property type="term" value="F:electron transfer activity"/>
    <property type="evidence" value="ECO:0007669"/>
    <property type="project" value="InterPro"/>
</dbReference>
<keyword evidence="7" id="KW-0411">Iron-sulfur</keyword>
<evidence type="ECO:0000256" key="7">
    <source>
        <dbReference type="ARBA" id="ARBA00023014"/>
    </source>
</evidence>
<dbReference type="InterPro" id="IPR026902">
    <property type="entry name" value="RnfC_N"/>
</dbReference>
<sequence>AGQKIGDSDAFVSAPVHSPITGKVKEIALCSHPVLGRSPAIIIDALPHYPPKRPDFKLKDDFDENSYSAEQICDAVRQAGIVGMGGAGFPTRVKIEPNPRLPKEILIINGCECEPYITCDYRIMLEWTKQIIAGIKLARKASGCSKVFVGIEDNKPKAIEVMKAALHPVRNSISGEHPTKGKFSNGVKTYANSNGIKVVPVKTKYPQALSNRRLLFPSSARQE</sequence>
<keyword evidence="2" id="KW-0004">4Fe-4S</keyword>
<dbReference type="GO" id="GO:0046872">
    <property type="term" value="F:metal ion binding"/>
    <property type="evidence" value="ECO:0007669"/>
    <property type="project" value="UniProtKB-KW"/>
</dbReference>
<dbReference type="Gene3D" id="3.40.50.11540">
    <property type="entry name" value="NADH-ubiquinone oxidoreductase 51kDa subunit"/>
    <property type="match status" value="1"/>
</dbReference>
<protein>
    <recommendedName>
        <fullName evidence="11">Electron transport complex subunit RsxC</fullName>
    </recommendedName>
</protein>
<dbReference type="InterPro" id="IPR011538">
    <property type="entry name" value="Nuo51_FMN-bd"/>
</dbReference>
<evidence type="ECO:0000259" key="8">
    <source>
        <dbReference type="Pfam" id="PF01512"/>
    </source>
</evidence>
<evidence type="ECO:0000256" key="6">
    <source>
        <dbReference type="ARBA" id="ARBA00023004"/>
    </source>
</evidence>
<dbReference type="Pfam" id="PF13375">
    <property type="entry name" value="RnfC_N"/>
    <property type="match status" value="1"/>
</dbReference>
<evidence type="ECO:0000256" key="3">
    <source>
        <dbReference type="ARBA" id="ARBA00022723"/>
    </source>
</evidence>